<evidence type="ECO:0000313" key="1">
    <source>
        <dbReference type="EMBL" id="XCD05007.1"/>
    </source>
</evidence>
<proteinExistence type="predicted"/>
<protein>
    <submittedName>
        <fullName evidence="1">Uncharacterized protein</fullName>
    </submittedName>
</protein>
<name>A0AAU8AYG5_9CAUD</name>
<organism evidence="1">
    <name type="scientific">Dulem virus 36</name>
    <dbReference type="NCBI Taxonomy" id="3145754"/>
    <lineage>
        <taxon>Viruses</taxon>
        <taxon>Duplodnaviria</taxon>
        <taxon>Heunggongvirae</taxon>
        <taxon>Uroviricota</taxon>
        <taxon>Caudoviricetes</taxon>
    </lineage>
</organism>
<dbReference type="EMBL" id="PP511521">
    <property type="protein sequence ID" value="XCD05007.1"/>
    <property type="molecule type" value="Genomic_DNA"/>
</dbReference>
<reference evidence="1" key="1">
    <citation type="submission" date="2024-03" db="EMBL/GenBank/DDBJ databases">
        <title>Diverse circular DNA viruses in blood, oral, and fecal samples of captive lemurs.</title>
        <authorList>
            <person name="Paietta E.N."/>
            <person name="Kraberger S."/>
            <person name="Lund M.C."/>
            <person name="Custer J.M."/>
            <person name="Vargas K.M."/>
            <person name="Ehmke E.E."/>
            <person name="Yoder A.D."/>
            <person name="Varsani A."/>
        </authorList>
    </citation>
    <scope>NUCLEOTIDE SEQUENCE</scope>
    <source>
        <strain evidence="1">Duke_24FS_3</strain>
    </source>
</reference>
<accession>A0AAU8AYG5</accession>
<sequence length="67" mass="8083">MYDCRPSEVMNICDEYTAFCFDEACCYILSKLRDKEKPHYRKFDNNKGGQKLEYHSFKDFYKNYGGK</sequence>